<keyword evidence="3" id="KW-1185">Reference proteome</keyword>
<dbReference type="Proteomes" id="UP000193067">
    <property type="component" value="Unassembled WGS sequence"/>
</dbReference>
<keyword evidence="1" id="KW-0732">Signal</keyword>
<dbReference type="EMBL" id="KZ084090">
    <property type="protein sequence ID" value="OSD06633.1"/>
    <property type="molecule type" value="Genomic_DNA"/>
</dbReference>
<feature type="chain" id="PRO_5010998771" description="Secreted protein" evidence="1">
    <location>
        <begin position="23"/>
        <end position="113"/>
    </location>
</feature>
<sequence>MPLLLILRLGLAMMQYIMCGGAIKTGGGVKGDTSRNLRAHAIVVVVVVERRLVIYTRATSPAGRALSTMNGTNGAGVYLRGAGADTNQPALKEERGWGFLRLGSGAAKRTGRC</sequence>
<evidence type="ECO:0000313" key="3">
    <source>
        <dbReference type="Proteomes" id="UP000193067"/>
    </source>
</evidence>
<evidence type="ECO:0000256" key="1">
    <source>
        <dbReference type="SAM" id="SignalP"/>
    </source>
</evidence>
<dbReference type="AlphaFoldDB" id="A0A1Y2J152"/>
<proteinExistence type="predicted"/>
<evidence type="ECO:0008006" key="4">
    <source>
        <dbReference type="Google" id="ProtNLM"/>
    </source>
</evidence>
<protein>
    <recommendedName>
        <fullName evidence="4">Secreted protein</fullName>
    </recommendedName>
</protein>
<feature type="signal peptide" evidence="1">
    <location>
        <begin position="1"/>
        <end position="22"/>
    </location>
</feature>
<evidence type="ECO:0000313" key="2">
    <source>
        <dbReference type="EMBL" id="OSD06633.1"/>
    </source>
</evidence>
<organism evidence="2 3">
    <name type="scientific">Trametes coccinea (strain BRFM310)</name>
    <name type="common">Pycnoporus coccineus</name>
    <dbReference type="NCBI Taxonomy" id="1353009"/>
    <lineage>
        <taxon>Eukaryota</taxon>
        <taxon>Fungi</taxon>
        <taxon>Dikarya</taxon>
        <taxon>Basidiomycota</taxon>
        <taxon>Agaricomycotina</taxon>
        <taxon>Agaricomycetes</taxon>
        <taxon>Polyporales</taxon>
        <taxon>Polyporaceae</taxon>
        <taxon>Trametes</taxon>
    </lineage>
</organism>
<accession>A0A1Y2J152</accession>
<name>A0A1Y2J152_TRAC3</name>
<reference evidence="2 3" key="1">
    <citation type="journal article" date="2015" name="Biotechnol. Biofuels">
        <title>Enhanced degradation of softwood versus hardwood by the white-rot fungus Pycnoporus coccineus.</title>
        <authorList>
            <person name="Couturier M."/>
            <person name="Navarro D."/>
            <person name="Chevret D."/>
            <person name="Henrissat B."/>
            <person name="Piumi F."/>
            <person name="Ruiz-Duenas F.J."/>
            <person name="Martinez A.T."/>
            <person name="Grigoriev I.V."/>
            <person name="Riley R."/>
            <person name="Lipzen A."/>
            <person name="Berrin J.G."/>
            <person name="Master E.R."/>
            <person name="Rosso M.N."/>
        </authorList>
    </citation>
    <scope>NUCLEOTIDE SEQUENCE [LARGE SCALE GENOMIC DNA]</scope>
    <source>
        <strain evidence="2 3">BRFM310</strain>
    </source>
</reference>
<gene>
    <name evidence="2" type="ORF">PYCCODRAFT_957841</name>
</gene>